<feature type="compositionally biased region" description="Polar residues" evidence="1">
    <location>
        <begin position="210"/>
        <end position="230"/>
    </location>
</feature>
<dbReference type="RefSeq" id="XP_037215802.1">
    <property type="nucleotide sequence ID" value="XM_037367970.1"/>
</dbReference>
<evidence type="ECO:0000313" key="3">
    <source>
        <dbReference type="Proteomes" id="UP000636479"/>
    </source>
</evidence>
<name>A0A8H6VTS4_9AGAR</name>
<reference evidence="2" key="1">
    <citation type="submission" date="2020-05" db="EMBL/GenBank/DDBJ databases">
        <title>Mycena genomes resolve the evolution of fungal bioluminescence.</title>
        <authorList>
            <person name="Tsai I.J."/>
        </authorList>
    </citation>
    <scope>NUCLEOTIDE SEQUENCE</scope>
    <source>
        <strain evidence="2">171206Taipei</strain>
    </source>
</reference>
<accession>A0A8H6VTS4</accession>
<evidence type="ECO:0000313" key="2">
    <source>
        <dbReference type="EMBL" id="KAF7293639.1"/>
    </source>
</evidence>
<feature type="compositionally biased region" description="Basic residues" evidence="1">
    <location>
        <begin position="236"/>
        <end position="245"/>
    </location>
</feature>
<comment type="caution">
    <text evidence="2">The sequence shown here is derived from an EMBL/GenBank/DDBJ whole genome shotgun (WGS) entry which is preliminary data.</text>
</comment>
<organism evidence="2 3">
    <name type="scientific">Mycena indigotica</name>
    <dbReference type="NCBI Taxonomy" id="2126181"/>
    <lineage>
        <taxon>Eukaryota</taxon>
        <taxon>Fungi</taxon>
        <taxon>Dikarya</taxon>
        <taxon>Basidiomycota</taxon>
        <taxon>Agaricomycotina</taxon>
        <taxon>Agaricomycetes</taxon>
        <taxon>Agaricomycetidae</taxon>
        <taxon>Agaricales</taxon>
        <taxon>Marasmiineae</taxon>
        <taxon>Mycenaceae</taxon>
        <taxon>Mycena</taxon>
    </lineage>
</organism>
<feature type="region of interest" description="Disordered" evidence="1">
    <location>
        <begin position="209"/>
        <end position="272"/>
    </location>
</feature>
<dbReference type="AlphaFoldDB" id="A0A8H6VTS4"/>
<dbReference type="EMBL" id="JACAZF010000010">
    <property type="protein sequence ID" value="KAF7293639.1"/>
    <property type="molecule type" value="Genomic_DNA"/>
</dbReference>
<gene>
    <name evidence="2" type="ORF">MIND_01143300</name>
</gene>
<protein>
    <submittedName>
        <fullName evidence="2">Uncharacterized protein</fullName>
    </submittedName>
</protein>
<keyword evidence="3" id="KW-1185">Reference proteome</keyword>
<proteinExistence type="predicted"/>
<dbReference type="GeneID" id="59350486"/>
<feature type="region of interest" description="Disordered" evidence="1">
    <location>
        <begin position="1"/>
        <end position="56"/>
    </location>
</feature>
<evidence type="ECO:0000256" key="1">
    <source>
        <dbReference type="SAM" id="MobiDB-lite"/>
    </source>
</evidence>
<dbReference type="Proteomes" id="UP000636479">
    <property type="component" value="Unassembled WGS sequence"/>
</dbReference>
<sequence length="560" mass="61284">MTNLDEPMDPNGPNDEARLLTHYFNLSPPPQATGSPSQTGASAFDGDMSDSFGGAESYYDGSSNSYSYSYTDFNEASQSLPHASVVDQSFASVPLEAQKRIEVDTAFADGMSTGYQLGLDEGYERAMRQLGVNPDATHQFPTRVEQPEAQLEAVTGNANDDQSMLSVGGDQSVLSIGGDTTFKTTSQAPQLQISVTELLDQVAAPRQAGAQATQLEDNPVFSQSSDTHSASEGGVQRRKRHRGRPANHATIIAAGKGTTGSPSLATSSKSKSTRVGIPESAELKVKQFADECFETAIHLIAVKDYWGTTDYKRILQVTREYLANQGIILTDDDITPALESSLCSALHTGRHNSRNSVRKKGLERVWPMSKVPHPPTGQLTYTDEEVKTADWLIEDLHYAHDTPLPDFSQPQQVADTTQTATDVQVDNDTVHGTFLDRATAKLPETGRFTNPVVGNIIWAMASHQSVYYRNMEIFKRVETFPLNIVIFGFLTAYNFLEGVQKKTGIAVRFQRHGMYELIHEWFVAAINAIMNDEVHGPPFKAWLKAIIAALGQGKPPFSQS</sequence>
<feature type="compositionally biased region" description="Polar residues" evidence="1">
    <location>
        <begin position="32"/>
        <end position="41"/>
    </location>
</feature>